<dbReference type="PANTHER" id="PTHR34663:SF9">
    <property type="entry name" value="OS06G0637400 PROTEIN"/>
    <property type="match status" value="1"/>
</dbReference>
<dbReference type="EMBL" id="CAKMRJ010001112">
    <property type="protein sequence ID" value="CAH1422030.1"/>
    <property type="molecule type" value="Genomic_DNA"/>
</dbReference>
<dbReference type="PANTHER" id="PTHR34663">
    <property type="entry name" value="OS06G0637400 PROTEIN"/>
    <property type="match status" value="1"/>
</dbReference>
<evidence type="ECO:0000256" key="1">
    <source>
        <dbReference type="SAM" id="SignalP"/>
    </source>
</evidence>
<feature type="chain" id="PRO_5043459932" description="Glycine-rich protein" evidence="1">
    <location>
        <begin position="25"/>
        <end position="122"/>
    </location>
</feature>
<sequence length="122" mass="12961">MARINYVFTISLLLLTSLIFKIVARPINIGKPIDYAEDDMDISSLASIKIGGGPSEGGKGHEYPNAGYFGNIKNSGPSPGGKGHDFINDKILGEIKNSGPSPAHHASKSPNRISIFILSLIV</sequence>
<evidence type="ECO:0000313" key="3">
    <source>
        <dbReference type="Proteomes" id="UP001157418"/>
    </source>
</evidence>
<gene>
    <name evidence="2" type="ORF">LVIROSA_LOCUS9391</name>
</gene>
<evidence type="ECO:0008006" key="4">
    <source>
        <dbReference type="Google" id="ProtNLM"/>
    </source>
</evidence>
<dbReference type="Proteomes" id="UP001157418">
    <property type="component" value="Unassembled WGS sequence"/>
</dbReference>
<name>A0AAU9M792_9ASTR</name>
<protein>
    <recommendedName>
        <fullName evidence="4">Glycine-rich protein</fullName>
    </recommendedName>
</protein>
<accession>A0AAU9M792</accession>
<dbReference type="GO" id="GO:0050793">
    <property type="term" value="P:regulation of developmental process"/>
    <property type="evidence" value="ECO:0007669"/>
    <property type="project" value="InterPro"/>
</dbReference>
<proteinExistence type="predicted"/>
<organism evidence="2 3">
    <name type="scientific">Lactuca virosa</name>
    <dbReference type="NCBI Taxonomy" id="75947"/>
    <lineage>
        <taxon>Eukaryota</taxon>
        <taxon>Viridiplantae</taxon>
        <taxon>Streptophyta</taxon>
        <taxon>Embryophyta</taxon>
        <taxon>Tracheophyta</taxon>
        <taxon>Spermatophyta</taxon>
        <taxon>Magnoliopsida</taxon>
        <taxon>eudicotyledons</taxon>
        <taxon>Gunneridae</taxon>
        <taxon>Pentapetalae</taxon>
        <taxon>asterids</taxon>
        <taxon>campanulids</taxon>
        <taxon>Asterales</taxon>
        <taxon>Asteraceae</taxon>
        <taxon>Cichorioideae</taxon>
        <taxon>Cichorieae</taxon>
        <taxon>Lactucinae</taxon>
        <taxon>Lactuca</taxon>
    </lineage>
</organism>
<keyword evidence="3" id="KW-1185">Reference proteome</keyword>
<dbReference type="InterPro" id="IPR044700">
    <property type="entry name" value="PIP2/PIPL1"/>
</dbReference>
<comment type="caution">
    <text evidence="2">The sequence shown here is derived from an EMBL/GenBank/DDBJ whole genome shotgun (WGS) entry which is preliminary data.</text>
</comment>
<dbReference type="GO" id="GO:0045087">
    <property type="term" value="P:innate immune response"/>
    <property type="evidence" value="ECO:0007669"/>
    <property type="project" value="InterPro"/>
</dbReference>
<keyword evidence="1" id="KW-0732">Signal</keyword>
<evidence type="ECO:0000313" key="2">
    <source>
        <dbReference type="EMBL" id="CAH1422030.1"/>
    </source>
</evidence>
<dbReference type="AlphaFoldDB" id="A0AAU9M792"/>
<reference evidence="2 3" key="1">
    <citation type="submission" date="2022-01" db="EMBL/GenBank/DDBJ databases">
        <authorList>
            <person name="Xiong W."/>
            <person name="Schranz E."/>
        </authorList>
    </citation>
    <scope>NUCLEOTIDE SEQUENCE [LARGE SCALE GENOMIC DNA]</scope>
</reference>
<feature type="signal peptide" evidence="1">
    <location>
        <begin position="1"/>
        <end position="24"/>
    </location>
</feature>